<comment type="caution">
    <text evidence="7">The sequence shown here is derived from an EMBL/GenBank/DDBJ whole genome shotgun (WGS) entry which is preliminary data.</text>
</comment>
<dbReference type="PANTHER" id="PTHR10778">
    <property type="entry name" value="SOLUTE CARRIER FAMILY 35 MEMBER B"/>
    <property type="match status" value="1"/>
</dbReference>
<feature type="transmembrane region" description="Helical" evidence="6">
    <location>
        <begin position="42"/>
        <end position="61"/>
    </location>
</feature>
<feature type="transmembrane region" description="Helical" evidence="6">
    <location>
        <begin position="132"/>
        <end position="152"/>
    </location>
</feature>
<accession>A0ABP0N5R1</accession>
<dbReference type="EMBL" id="CAXAMM010026546">
    <property type="protein sequence ID" value="CAK9059130.1"/>
    <property type="molecule type" value="Genomic_DNA"/>
</dbReference>
<sequence>MTDSHVPRLGAATAVLGFFVCHVVFEALNEALVTMSEVPTSITLWSVFLQFAFCALLPLLLPRSQQHWVLAGSLHSWKPFLAISMMVFLSNSLSQYSTHYVEFSLKIVAKSSKLMPTMAISGLLGNSRNYEALDYLAALLLCVGTALFSSGGSKASTSTSSAQAVLGSVALFLSCIFDGLVPNLQQRVLQEASPEELMVRSNLLGALTGVLGIALSGDASDVLAYAGARPSVVLLLLGIGLSLAGSVRFYTSLVSSHGSVLAVAVGTLRKSCSLLLS</sequence>
<dbReference type="Proteomes" id="UP001642464">
    <property type="component" value="Unassembled WGS sequence"/>
</dbReference>
<feature type="transmembrane region" description="Helical" evidence="6">
    <location>
        <begin position="68"/>
        <end position="89"/>
    </location>
</feature>
<gene>
    <name evidence="7" type="ORF">SCF082_LOCUS31383</name>
</gene>
<keyword evidence="5 6" id="KW-0472">Membrane</keyword>
<evidence type="ECO:0000313" key="8">
    <source>
        <dbReference type="Proteomes" id="UP001642464"/>
    </source>
</evidence>
<evidence type="ECO:0000256" key="4">
    <source>
        <dbReference type="ARBA" id="ARBA00022989"/>
    </source>
</evidence>
<evidence type="ECO:0000256" key="1">
    <source>
        <dbReference type="ARBA" id="ARBA00004141"/>
    </source>
</evidence>
<reference evidence="7 8" key="1">
    <citation type="submission" date="2024-02" db="EMBL/GenBank/DDBJ databases">
        <authorList>
            <person name="Chen Y."/>
            <person name="Shah S."/>
            <person name="Dougan E. K."/>
            <person name="Thang M."/>
            <person name="Chan C."/>
        </authorList>
    </citation>
    <scope>NUCLEOTIDE SEQUENCE [LARGE SCALE GENOMIC DNA]</scope>
</reference>
<keyword evidence="2" id="KW-0813">Transport</keyword>
<organism evidence="7 8">
    <name type="scientific">Durusdinium trenchii</name>
    <dbReference type="NCBI Taxonomy" id="1381693"/>
    <lineage>
        <taxon>Eukaryota</taxon>
        <taxon>Sar</taxon>
        <taxon>Alveolata</taxon>
        <taxon>Dinophyceae</taxon>
        <taxon>Suessiales</taxon>
        <taxon>Symbiodiniaceae</taxon>
        <taxon>Durusdinium</taxon>
    </lineage>
</organism>
<keyword evidence="3 6" id="KW-0812">Transmembrane</keyword>
<proteinExistence type="predicted"/>
<dbReference type="PANTHER" id="PTHR10778:SF8">
    <property type="entry name" value="ADENOSINE 3'-PHOSPHO 5'-PHOSPHOSULFATE TRANSPORTER 2"/>
    <property type="match status" value="1"/>
</dbReference>
<evidence type="ECO:0000256" key="6">
    <source>
        <dbReference type="SAM" id="Phobius"/>
    </source>
</evidence>
<feature type="transmembrane region" description="Helical" evidence="6">
    <location>
        <begin position="164"/>
        <end position="185"/>
    </location>
</feature>
<evidence type="ECO:0000256" key="5">
    <source>
        <dbReference type="ARBA" id="ARBA00023136"/>
    </source>
</evidence>
<dbReference type="Pfam" id="PF08449">
    <property type="entry name" value="UAA"/>
    <property type="match status" value="1"/>
</dbReference>
<protein>
    <submittedName>
        <fullName evidence="7">Uncharacterized protein</fullName>
    </submittedName>
</protein>
<feature type="transmembrane region" description="Helical" evidence="6">
    <location>
        <begin position="222"/>
        <end position="243"/>
    </location>
</feature>
<feature type="non-terminal residue" evidence="7">
    <location>
        <position position="277"/>
    </location>
</feature>
<name>A0ABP0N5R1_9DINO</name>
<evidence type="ECO:0000313" key="7">
    <source>
        <dbReference type="EMBL" id="CAK9059130.1"/>
    </source>
</evidence>
<feature type="transmembrane region" description="Helical" evidence="6">
    <location>
        <begin position="197"/>
        <end position="215"/>
    </location>
</feature>
<evidence type="ECO:0000256" key="3">
    <source>
        <dbReference type="ARBA" id="ARBA00022692"/>
    </source>
</evidence>
<keyword evidence="4 6" id="KW-1133">Transmembrane helix</keyword>
<comment type="subcellular location">
    <subcellularLocation>
        <location evidence="1">Membrane</location>
        <topology evidence="1">Multi-pass membrane protein</topology>
    </subcellularLocation>
</comment>
<keyword evidence="8" id="KW-1185">Reference proteome</keyword>
<evidence type="ECO:0000256" key="2">
    <source>
        <dbReference type="ARBA" id="ARBA00022448"/>
    </source>
</evidence>
<dbReference type="InterPro" id="IPR013657">
    <property type="entry name" value="SCL35B1-4/HUT1"/>
</dbReference>